<keyword evidence="11" id="KW-1185">Reference proteome</keyword>
<comment type="similarity">
    <text evidence="6">Belongs to the ABC-4 integral membrane protein family.</text>
</comment>
<evidence type="ECO:0000256" key="4">
    <source>
        <dbReference type="ARBA" id="ARBA00022989"/>
    </source>
</evidence>
<feature type="domain" description="MacB-like periplasmic core" evidence="9">
    <location>
        <begin position="426"/>
        <end position="650"/>
    </location>
</feature>
<dbReference type="NCBIfam" id="TIGR03434">
    <property type="entry name" value="ADOP"/>
    <property type="match status" value="1"/>
</dbReference>
<feature type="transmembrane region" description="Helical" evidence="7">
    <location>
        <begin position="272"/>
        <end position="295"/>
    </location>
</feature>
<dbReference type="RefSeq" id="WP_221029437.1">
    <property type="nucleotide sequence ID" value="NZ_CP139781.1"/>
</dbReference>
<comment type="subcellular location">
    <subcellularLocation>
        <location evidence="1">Cell membrane</location>
        <topology evidence="1">Multi-pass membrane protein</topology>
    </subcellularLocation>
</comment>
<dbReference type="PANTHER" id="PTHR30572:SF4">
    <property type="entry name" value="ABC TRANSPORTER PERMEASE YTRF"/>
    <property type="match status" value="1"/>
</dbReference>
<feature type="transmembrane region" description="Helical" evidence="7">
    <location>
        <begin position="765"/>
        <end position="787"/>
    </location>
</feature>
<evidence type="ECO:0000313" key="11">
    <source>
        <dbReference type="Proteomes" id="UP000738431"/>
    </source>
</evidence>
<protein>
    <submittedName>
        <fullName evidence="10">ADOP family duplicated permease</fullName>
    </submittedName>
</protein>
<dbReference type="Proteomes" id="UP000738431">
    <property type="component" value="Chromosome"/>
</dbReference>
<reference evidence="10 11" key="1">
    <citation type="submission" date="2021-08" db="EMBL/GenBank/DDBJ databases">
        <authorList>
            <person name="Zhang D."/>
            <person name="Zhang A."/>
            <person name="Wang L."/>
        </authorList>
    </citation>
    <scope>NUCLEOTIDE SEQUENCE [LARGE SCALE GENOMIC DNA]</scope>
    <source>
        <strain evidence="10 11">WL0086</strain>
    </source>
</reference>
<dbReference type="Pfam" id="PF02687">
    <property type="entry name" value="FtsX"/>
    <property type="match status" value="2"/>
</dbReference>
<keyword evidence="3 7" id="KW-0812">Transmembrane</keyword>
<feature type="domain" description="MacB-like periplasmic core" evidence="9">
    <location>
        <begin position="24"/>
        <end position="237"/>
    </location>
</feature>
<evidence type="ECO:0000256" key="6">
    <source>
        <dbReference type="ARBA" id="ARBA00038076"/>
    </source>
</evidence>
<dbReference type="InterPro" id="IPR050250">
    <property type="entry name" value="Macrolide_Exporter_MacB"/>
</dbReference>
<organism evidence="10 11">
    <name type="scientific">Actomonas aquatica</name>
    <dbReference type="NCBI Taxonomy" id="2866162"/>
    <lineage>
        <taxon>Bacteria</taxon>
        <taxon>Pseudomonadati</taxon>
        <taxon>Verrucomicrobiota</taxon>
        <taxon>Opitutia</taxon>
        <taxon>Opitutales</taxon>
        <taxon>Opitutaceae</taxon>
        <taxon>Actomonas</taxon>
    </lineage>
</organism>
<feature type="transmembrane region" description="Helical" evidence="7">
    <location>
        <begin position="417"/>
        <end position="439"/>
    </location>
</feature>
<evidence type="ECO:0000256" key="3">
    <source>
        <dbReference type="ARBA" id="ARBA00022692"/>
    </source>
</evidence>
<name>A0ABZ1CA02_9BACT</name>
<feature type="transmembrane region" description="Helical" evidence="7">
    <location>
        <begin position="327"/>
        <end position="348"/>
    </location>
</feature>
<evidence type="ECO:0000256" key="7">
    <source>
        <dbReference type="SAM" id="Phobius"/>
    </source>
</evidence>
<feature type="transmembrane region" description="Helical" evidence="7">
    <location>
        <begin position="734"/>
        <end position="753"/>
    </location>
</feature>
<dbReference type="InterPro" id="IPR017800">
    <property type="entry name" value="ADOP"/>
</dbReference>
<feature type="transmembrane region" description="Helical" evidence="7">
    <location>
        <begin position="368"/>
        <end position="390"/>
    </location>
</feature>
<proteinExistence type="inferred from homology"/>
<dbReference type="Pfam" id="PF12704">
    <property type="entry name" value="MacB_PCD"/>
    <property type="match status" value="2"/>
</dbReference>
<feature type="transmembrane region" description="Helical" evidence="7">
    <location>
        <begin position="20"/>
        <end position="43"/>
    </location>
</feature>
<dbReference type="InterPro" id="IPR025857">
    <property type="entry name" value="MacB_PCD"/>
</dbReference>
<keyword evidence="5 7" id="KW-0472">Membrane</keyword>
<evidence type="ECO:0000256" key="2">
    <source>
        <dbReference type="ARBA" id="ARBA00022475"/>
    </source>
</evidence>
<reference evidence="10 11" key="2">
    <citation type="submission" date="2023-12" db="EMBL/GenBank/DDBJ databases">
        <title>Description of an unclassified Opitutus bacterium of Verrucomicrobiota.</title>
        <authorList>
            <person name="Zhang D.-F."/>
        </authorList>
    </citation>
    <scope>NUCLEOTIDE SEQUENCE [LARGE SCALE GENOMIC DNA]</scope>
    <source>
        <strain evidence="10 11">WL0086</strain>
    </source>
</reference>
<sequence length="802" mass="85988">MNAVLHDLHTALRQLRRAPGFATLAILMLATGLGATITAYSLFHSIVLQPLPYPEPERLVVLRALNTSKAIDQEGVSATDLRDFQDRTTSFAALGGYRPNFAAYNPTDGDPAQWVTSLVTGGLFDALRPTPQLGRLFSPDEFSFAAERTVIISDAAWERYFNRRPDILNTTVLLDDQPHTVIGIMPATFREPAFVDAWLPFPAESPEYFARDSRYWTAIGRLAPDANPAVAATEIESLSHDLAREYPDSNRDWSATTRSLLEQRVTAMRSGLLLLLGTVALVLLIVCANLANLLLARALAKLPELGIRLSLGATASRLARVVAAESLILALIGGLLGAGFAAIALPAVAQHIPPALLPRAHEVALQPAAIGVGLAAALLCAALCALLPAWRLARANVNLWLKEGSSRGSTNPATRRWQAVLVVGQITLTVAVLAAALLLMRSLVQLQSTPTGFSPENVVLVRLAPPPSRYETNEDLARYYEDLIDAAEAVPGVRSAAVNASTPLTGITLTYPSWREGTTTDATNALDAVYAPVSPDFFTTVQLPLQRGRLLNDFDNADGAPVAVVNEAYARRMFPGRDALGQRIMIVSFMGPIYREIVGIVADTRQNNLSDAPPPQVYVPHTQMPWFFSTLLVRIERPSVVPAVRSALRAADPTLPVEPQLLEDAIAQGTTLQRLQSYLLGGFAAFALSLSAFGLYASLRFTLAQTLPEIGIRLALGATPGGIRALILGRVGKLVGTGFALGLLVAFPVSHALRAQLYGIGPADPLSYVALLLTLSLTALLTALPLAHRAARTDPTTILHSA</sequence>
<evidence type="ECO:0000313" key="10">
    <source>
        <dbReference type="EMBL" id="WRQ87150.1"/>
    </source>
</evidence>
<dbReference type="PANTHER" id="PTHR30572">
    <property type="entry name" value="MEMBRANE COMPONENT OF TRANSPORTER-RELATED"/>
    <property type="match status" value="1"/>
</dbReference>
<feature type="domain" description="ABC3 transporter permease C-terminal" evidence="8">
    <location>
        <begin position="683"/>
        <end position="795"/>
    </location>
</feature>
<evidence type="ECO:0000259" key="9">
    <source>
        <dbReference type="Pfam" id="PF12704"/>
    </source>
</evidence>
<keyword evidence="2" id="KW-1003">Cell membrane</keyword>
<keyword evidence="4 7" id="KW-1133">Transmembrane helix</keyword>
<evidence type="ECO:0000256" key="5">
    <source>
        <dbReference type="ARBA" id="ARBA00023136"/>
    </source>
</evidence>
<feature type="domain" description="ABC3 transporter permease C-terminal" evidence="8">
    <location>
        <begin position="279"/>
        <end position="396"/>
    </location>
</feature>
<evidence type="ECO:0000256" key="1">
    <source>
        <dbReference type="ARBA" id="ARBA00004651"/>
    </source>
</evidence>
<dbReference type="InterPro" id="IPR003838">
    <property type="entry name" value="ABC3_permease_C"/>
</dbReference>
<dbReference type="EMBL" id="CP139781">
    <property type="protein sequence ID" value="WRQ87150.1"/>
    <property type="molecule type" value="Genomic_DNA"/>
</dbReference>
<evidence type="ECO:0000259" key="8">
    <source>
        <dbReference type="Pfam" id="PF02687"/>
    </source>
</evidence>
<gene>
    <name evidence="10" type="ORF">K1X11_020245</name>
</gene>
<accession>A0ABZ1CA02</accession>
<feature type="transmembrane region" description="Helical" evidence="7">
    <location>
        <begin position="678"/>
        <end position="698"/>
    </location>
</feature>